<proteinExistence type="predicted"/>
<dbReference type="SUPFAM" id="SSF56219">
    <property type="entry name" value="DNase I-like"/>
    <property type="match status" value="1"/>
</dbReference>
<protein>
    <submittedName>
        <fullName evidence="1">Uncharacterized protein</fullName>
    </submittedName>
</protein>
<keyword evidence="2" id="KW-1185">Reference proteome</keyword>
<comment type="caution">
    <text evidence="1">The sequence shown here is derived from an EMBL/GenBank/DDBJ whole genome shotgun (WGS) entry which is preliminary data.</text>
</comment>
<gene>
    <name evidence="1" type="ORF">V6N11_077527</name>
</gene>
<sequence>MKMRIDESFYIDPIGLARGLALWWTNDVKISILSYGKNFIDTKVSSNEDEWFLTLIYGPPYAEEKQAFREFISSLRSNYSEKCCLIGDTNIVVSSDEKLGGTFTCSDQRSEGNAILEKLDRILVSTDWSRFFHKAIGVLDASIASNHAPIYLLLK</sequence>
<dbReference type="Proteomes" id="UP001396334">
    <property type="component" value="Unassembled WGS sequence"/>
</dbReference>
<evidence type="ECO:0000313" key="1">
    <source>
        <dbReference type="EMBL" id="KAK9035488.1"/>
    </source>
</evidence>
<dbReference type="Gene3D" id="3.60.10.10">
    <property type="entry name" value="Endonuclease/exonuclease/phosphatase"/>
    <property type="match status" value="1"/>
</dbReference>
<evidence type="ECO:0000313" key="2">
    <source>
        <dbReference type="Proteomes" id="UP001396334"/>
    </source>
</evidence>
<organism evidence="1 2">
    <name type="scientific">Hibiscus sabdariffa</name>
    <name type="common">roselle</name>
    <dbReference type="NCBI Taxonomy" id="183260"/>
    <lineage>
        <taxon>Eukaryota</taxon>
        <taxon>Viridiplantae</taxon>
        <taxon>Streptophyta</taxon>
        <taxon>Embryophyta</taxon>
        <taxon>Tracheophyta</taxon>
        <taxon>Spermatophyta</taxon>
        <taxon>Magnoliopsida</taxon>
        <taxon>eudicotyledons</taxon>
        <taxon>Gunneridae</taxon>
        <taxon>Pentapetalae</taxon>
        <taxon>rosids</taxon>
        <taxon>malvids</taxon>
        <taxon>Malvales</taxon>
        <taxon>Malvaceae</taxon>
        <taxon>Malvoideae</taxon>
        <taxon>Hibiscus</taxon>
    </lineage>
</organism>
<reference evidence="1 2" key="1">
    <citation type="journal article" date="2024" name="G3 (Bethesda)">
        <title>Genome assembly of Hibiscus sabdariffa L. provides insights into metabolisms of medicinal natural products.</title>
        <authorList>
            <person name="Kim T."/>
        </authorList>
    </citation>
    <scope>NUCLEOTIDE SEQUENCE [LARGE SCALE GENOMIC DNA]</scope>
    <source>
        <strain evidence="1">TK-2024</strain>
        <tissue evidence="1">Old leaves</tissue>
    </source>
</reference>
<accession>A0ABR2TDB7</accession>
<dbReference type="EMBL" id="JBBPBN010000006">
    <property type="protein sequence ID" value="KAK9035488.1"/>
    <property type="molecule type" value="Genomic_DNA"/>
</dbReference>
<name>A0ABR2TDB7_9ROSI</name>
<dbReference type="InterPro" id="IPR036691">
    <property type="entry name" value="Endo/exonu/phosph_ase_sf"/>
</dbReference>